<feature type="transmembrane region" description="Helical" evidence="1">
    <location>
        <begin position="6"/>
        <end position="27"/>
    </location>
</feature>
<dbReference type="EMBL" id="LCIN01000008">
    <property type="protein sequence ID" value="KKT57065.1"/>
    <property type="molecule type" value="Genomic_DNA"/>
</dbReference>
<evidence type="ECO:0000313" key="3">
    <source>
        <dbReference type="Proteomes" id="UP000033977"/>
    </source>
</evidence>
<evidence type="ECO:0000256" key="1">
    <source>
        <dbReference type="SAM" id="Phobius"/>
    </source>
</evidence>
<gene>
    <name evidence="2" type="ORF">UW49_C0008G0027</name>
</gene>
<protein>
    <submittedName>
        <fullName evidence="2">Uncharacterized protein</fullName>
    </submittedName>
</protein>
<sequence length="94" mass="10452">MSEPNLIIQIISWTLVLISPYLIASFATQFSTKWVRYFGAMAGSMACVAILYFLFGKLGFLAANPSALVVFFILLPLSILIPFAVISTYESHQR</sequence>
<reference evidence="2 3" key="1">
    <citation type="journal article" date="2015" name="Nature">
        <title>rRNA introns, odd ribosomes, and small enigmatic genomes across a large radiation of phyla.</title>
        <authorList>
            <person name="Brown C.T."/>
            <person name="Hug L.A."/>
            <person name="Thomas B.C."/>
            <person name="Sharon I."/>
            <person name="Castelle C.J."/>
            <person name="Singh A."/>
            <person name="Wilkins M.J."/>
            <person name="Williams K.H."/>
            <person name="Banfield J.F."/>
        </authorList>
    </citation>
    <scope>NUCLEOTIDE SEQUENCE [LARGE SCALE GENOMIC DNA]</scope>
</reference>
<feature type="transmembrane region" description="Helical" evidence="1">
    <location>
        <begin position="34"/>
        <end position="55"/>
    </location>
</feature>
<name>A0A0G1ICV9_9BACT</name>
<proteinExistence type="predicted"/>
<dbReference type="AlphaFoldDB" id="A0A0G1ICV9"/>
<keyword evidence="1" id="KW-1133">Transmembrane helix</keyword>
<keyword evidence="1" id="KW-0472">Membrane</keyword>
<dbReference type="Proteomes" id="UP000033977">
    <property type="component" value="Unassembled WGS sequence"/>
</dbReference>
<keyword evidence="1" id="KW-0812">Transmembrane</keyword>
<accession>A0A0G1ICV9</accession>
<comment type="caution">
    <text evidence="2">The sequence shown here is derived from an EMBL/GenBank/DDBJ whole genome shotgun (WGS) entry which is preliminary data.</text>
</comment>
<organism evidence="2 3">
    <name type="scientific">Candidatus Giovannonibacteria bacterium GW2011_GWB1_44_23</name>
    <dbReference type="NCBI Taxonomy" id="1618652"/>
    <lineage>
        <taxon>Bacteria</taxon>
        <taxon>Candidatus Giovannoniibacteriota</taxon>
    </lineage>
</organism>
<evidence type="ECO:0000313" key="2">
    <source>
        <dbReference type="EMBL" id="KKT57065.1"/>
    </source>
</evidence>
<feature type="transmembrane region" description="Helical" evidence="1">
    <location>
        <begin position="67"/>
        <end position="89"/>
    </location>
</feature>